<keyword evidence="2" id="KW-0040">ANK repeat</keyword>
<dbReference type="PANTHER" id="PTHR46082:SF11">
    <property type="entry name" value="AAA+ ATPASE DOMAIN-CONTAINING PROTEIN-RELATED"/>
    <property type="match status" value="1"/>
</dbReference>
<dbReference type="GO" id="GO:0009116">
    <property type="term" value="P:nucleoside metabolic process"/>
    <property type="evidence" value="ECO:0007669"/>
    <property type="project" value="InterPro"/>
</dbReference>
<feature type="repeat" description="ANK" evidence="2">
    <location>
        <begin position="979"/>
        <end position="1006"/>
    </location>
</feature>
<reference evidence="6 7" key="1">
    <citation type="submission" date="2016-12" db="EMBL/GenBank/DDBJ databases">
        <title>The genomes of Aspergillus section Nigri reveals drivers in fungal speciation.</title>
        <authorList>
            <consortium name="DOE Joint Genome Institute"/>
            <person name="Vesth T.C."/>
            <person name="Nybo J."/>
            <person name="Theobald S."/>
            <person name="Brandl J."/>
            <person name="Frisvad J.C."/>
            <person name="Nielsen K.F."/>
            <person name="Lyhne E.K."/>
            <person name="Kogle M.E."/>
            <person name="Kuo A."/>
            <person name="Riley R."/>
            <person name="Clum A."/>
            <person name="Nolan M."/>
            <person name="Lipzen A."/>
            <person name="Salamov A."/>
            <person name="Henrissat B."/>
            <person name="Wiebenga A."/>
            <person name="De Vries R.P."/>
            <person name="Grigoriev I.V."/>
            <person name="Mortensen U.H."/>
            <person name="Andersen M.R."/>
            <person name="Baker S.E."/>
        </authorList>
    </citation>
    <scope>NUCLEOTIDE SEQUENCE [LARGE SCALE GENOMIC DNA]</scope>
    <source>
        <strain evidence="6 7">CBS 115572</strain>
    </source>
</reference>
<evidence type="ECO:0000259" key="3">
    <source>
        <dbReference type="Pfam" id="PF01048"/>
    </source>
</evidence>
<dbReference type="PROSITE" id="PS50088">
    <property type="entry name" value="ANK_REPEAT"/>
    <property type="match status" value="3"/>
</dbReference>
<sequence length="1136" mass="127677">MDNVLGVLPNGPPVPSLHHEDFTVAWICALPVEMAAAEALLDERLPNLPAKPHDHNTYIFGSIHGHRIVIACLPAGVYGTTSAATLATEVRTSFPSLRFGLMVGVGGGVRHAGVQLGDVVVSKPSREYGGVIQYDYGKAVAGGEWEHTGMLNKPPTVLLTAIARLQAAHLQRPNRVSEIAAEVLAAHPGMVPTFGRPIPSEDGVTEEFSTGCKIHYGLIASGNKVVKDEKLRDEIAHRFGILCFEMEAAGLMDNFPCLVVRGICDYADSQKNKDWQGYASLTAAVYAKELLEVIPRHSVTQAPAAISYLDWHVEHYFPSKDPHSTGWVSTTKPAFDEVFLERITPYDHERIHQRISRKRLVGTTQWFLNHSKFQAWFSDREYPFLWCSGKIGSGKSIIAATVIEEARLKLSPLGIPTVFFYCDEQYASEPALLLSSFIRQLTEFFMDRHQGISNGSQKLLQKYFNVKREAPDLEDLEHVFASLYTDVSNAIYVVDGLDALKQKDARWLLIYFRSLFEACHGEATGPRLLIVSREYFVGGTNVATYLPNIHQISTTGNVTHDIEIYIKESIADRMMVKQLTNSEELIDRMKGILLRESSEMFLWVYLQVEIIWYTCATESEICSALASLPKDLEETYNRCAQRINYQDFRALRTLVWVRYSARPLHCEELREAVAFDIHDTVWDSTKIPRGDFLLGWCANLVVLDSLDGCARFAHPSVCQYLDDRGSLSIFPKSIQLGNQICGRLCITYLSFADFHLQLDRTPDEHPTWSLRSPDLVPKDVPGFRVIERFLPSRLKRKQCISLPLRSIRTASMPSAARYRFLGYARRHWTTHTRHLELDEPLWGDFARLAMTLNETWRIHPWKTDGSSQESYLRAMFGWAVREHHIPLMHLSLLSSNDANMICDLPLAGELLPALHYVCKQGYDDMIPCLLHYCDVTRPDLQGFTPLQYAVEKGRFHTVNLLLRPTLRALMDPSYIDELLLLSSSKGHTDIVKLLIQHGAFLEVQNSKSQTSLMVAAAAGHISTVELLMQRGADEDATDREGGTARLYALRNRHWMVFNLFLNMDLKRASCKLEDMLLSAVEMDDPEFAIFLIGKGLDPNAEYELDTGHGSGTVLTWAAGKGPGKLDASCSGCSIWA</sequence>
<dbReference type="Gene3D" id="3.40.50.1580">
    <property type="entry name" value="Nucleoside phosphorylase domain"/>
    <property type="match status" value="1"/>
</dbReference>
<dbReference type="Pfam" id="PF24883">
    <property type="entry name" value="NPHP3_N"/>
    <property type="match status" value="1"/>
</dbReference>
<feature type="repeat" description="ANK" evidence="2">
    <location>
        <begin position="1007"/>
        <end position="1039"/>
    </location>
</feature>
<feature type="domain" description="Nephrocystin 3-like N-terminal" evidence="5">
    <location>
        <begin position="362"/>
        <end position="533"/>
    </location>
</feature>
<evidence type="ECO:0000313" key="6">
    <source>
        <dbReference type="EMBL" id="PWY81729.1"/>
    </source>
</evidence>
<dbReference type="GO" id="GO:0003824">
    <property type="term" value="F:catalytic activity"/>
    <property type="evidence" value="ECO:0007669"/>
    <property type="project" value="InterPro"/>
</dbReference>
<protein>
    <submittedName>
        <fullName evidence="6">Uncharacterized protein</fullName>
    </submittedName>
</protein>
<dbReference type="InterPro" id="IPR054471">
    <property type="entry name" value="GPIID_WHD"/>
</dbReference>
<dbReference type="InterPro" id="IPR035994">
    <property type="entry name" value="Nucleoside_phosphorylase_sf"/>
</dbReference>
<dbReference type="Pfam" id="PF22939">
    <property type="entry name" value="WHD_GPIID"/>
    <property type="match status" value="1"/>
</dbReference>
<keyword evidence="1" id="KW-0677">Repeat</keyword>
<name>A0A317W6J9_9EURO</name>
<organism evidence="6 7">
    <name type="scientific">Aspergillus sclerotioniger CBS 115572</name>
    <dbReference type="NCBI Taxonomy" id="1450535"/>
    <lineage>
        <taxon>Eukaryota</taxon>
        <taxon>Fungi</taxon>
        <taxon>Dikarya</taxon>
        <taxon>Ascomycota</taxon>
        <taxon>Pezizomycotina</taxon>
        <taxon>Eurotiomycetes</taxon>
        <taxon>Eurotiomycetidae</taxon>
        <taxon>Eurotiales</taxon>
        <taxon>Aspergillaceae</taxon>
        <taxon>Aspergillus</taxon>
        <taxon>Aspergillus subgen. Circumdati</taxon>
    </lineage>
</organism>
<feature type="domain" description="Nucleoside phosphorylase" evidence="3">
    <location>
        <begin position="24"/>
        <end position="275"/>
    </location>
</feature>
<dbReference type="PROSITE" id="PS50297">
    <property type="entry name" value="ANK_REP_REGION"/>
    <property type="match status" value="2"/>
</dbReference>
<evidence type="ECO:0000256" key="2">
    <source>
        <dbReference type="PROSITE-ProRule" id="PRU00023"/>
    </source>
</evidence>
<evidence type="ECO:0000259" key="4">
    <source>
        <dbReference type="Pfam" id="PF22939"/>
    </source>
</evidence>
<evidence type="ECO:0000259" key="5">
    <source>
        <dbReference type="Pfam" id="PF24883"/>
    </source>
</evidence>
<comment type="caution">
    <text evidence="6">The sequence shown here is derived from an EMBL/GenBank/DDBJ whole genome shotgun (WGS) entry which is preliminary data.</text>
</comment>
<dbReference type="OrthoDB" id="1577640at2759"/>
<dbReference type="RefSeq" id="XP_025465797.1">
    <property type="nucleotide sequence ID" value="XM_025605784.1"/>
</dbReference>
<dbReference type="Gene3D" id="1.25.40.20">
    <property type="entry name" value="Ankyrin repeat-containing domain"/>
    <property type="match status" value="2"/>
</dbReference>
<dbReference type="InterPro" id="IPR000845">
    <property type="entry name" value="Nucleoside_phosphorylase_d"/>
</dbReference>
<gene>
    <name evidence="6" type="ORF">BO94DRAFT_148466</name>
</gene>
<dbReference type="Pfam" id="PF12796">
    <property type="entry name" value="Ank_2"/>
    <property type="match status" value="2"/>
</dbReference>
<feature type="repeat" description="ANK" evidence="2">
    <location>
        <begin position="941"/>
        <end position="963"/>
    </location>
</feature>
<dbReference type="PANTHER" id="PTHR46082">
    <property type="entry name" value="ATP/GTP-BINDING PROTEIN-RELATED"/>
    <property type="match status" value="1"/>
</dbReference>
<accession>A0A317W6J9</accession>
<dbReference type="InterPro" id="IPR053137">
    <property type="entry name" value="NLR-like"/>
</dbReference>
<dbReference type="SUPFAM" id="SSF48403">
    <property type="entry name" value="Ankyrin repeat"/>
    <property type="match status" value="1"/>
</dbReference>
<dbReference type="EMBL" id="MSFK01000020">
    <property type="protein sequence ID" value="PWY81729.1"/>
    <property type="molecule type" value="Genomic_DNA"/>
</dbReference>
<dbReference type="AlphaFoldDB" id="A0A317W6J9"/>
<dbReference type="InterPro" id="IPR056884">
    <property type="entry name" value="NPHP3-like_N"/>
</dbReference>
<dbReference type="SMART" id="SM00248">
    <property type="entry name" value="ANK"/>
    <property type="match status" value="5"/>
</dbReference>
<dbReference type="InterPro" id="IPR027417">
    <property type="entry name" value="P-loop_NTPase"/>
</dbReference>
<dbReference type="InterPro" id="IPR002110">
    <property type="entry name" value="Ankyrin_rpt"/>
</dbReference>
<dbReference type="Gene3D" id="3.40.50.300">
    <property type="entry name" value="P-loop containing nucleotide triphosphate hydrolases"/>
    <property type="match status" value="1"/>
</dbReference>
<keyword evidence="7" id="KW-1185">Reference proteome</keyword>
<feature type="domain" description="GPI inositol-deacylase winged helix" evidence="4">
    <location>
        <begin position="650"/>
        <end position="725"/>
    </location>
</feature>
<evidence type="ECO:0000256" key="1">
    <source>
        <dbReference type="ARBA" id="ARBA00022737"/>
    </source>
</evidence>
<dbReference type="GeneID" id="37107927"/>
<dbReference type="InterPro" id="IPR036770">
    <property type="entry name" value="Ankyrin_rpt-contain_sf"/>
</dbReference>
<proteinExistence type="predicted"/>
<dbReference type="Pfam" id="PF01048">
    <property type="entry name" value="PNP_UDP_1"/>
    <property type="match status" value="1"/>
</dbReference>
<dbReference type="SUPFAM" id="SSF53167">
    <property type="entry name" value="Purine and uridine phosphorylases"/>
    <property type="match status" value="1"/>
</dbReference>
<evidence type="ECO:0000313" key="7">
    <source>
        <dbReference type="Proteomes" id="UP000246702"/>
    </source>
</evidence>
<dbReference type="Proteomes" id="UP000246702">
    <property type="component" value="Unassembled WGS sequence"/>
</dbReference>